<keyword evidence="2" id="KW-0472">Membrane</keyword>
<feature type="transmembrane region" description="Helical" evidence="2">
    <location>
        <begin position="342"/>
        <end position="360"/>
    </location>
</feature>
<dbReference type="InterPro" id="IPR006073">
    <property type="entry name" value="GTP-bd"/>
</dbReference>
<sequence>MKDDDLQQLELLSTLDRLRHRVTTWSSVPLQWEPALRCQSLITRILSRVETLQFRYEAPIVVATFGGTGTGKSSLVNALVGEEVSSSGRERPTTRKPKLIVHFDTDLKLLNLPLDDIDVVQSEADVLRDLVILDCPDPDTNENSEAGTNLDRLRKLLPYCDVLLVVSTQQKYRSARVSDELLAAASGCRMIFVQTHADLDEDIRADWRSTLVDQYQVPDLFFVDSLKAFEERQQAQHPTGDFGRLIDLLTSKLGASERLRIRRANIVDLLQSGLARCLEIISRKEDDLKTLDAALNQQREQLSQKMAQQLKKELLASHGLWERRLLSAVTDHWGLSPFSACLRFYSGIGGLLASLTFFRARSTAQLALLGTIQGKRWLDHFRSEQRSEETLQRVSQFGLDESHLREAEIVIDGHVSQAGFDSSVMSDQSLDQLRKEAAAVESQFVVDAGQKIDESIEELARKNSKFYVRCWYEFLFVAYILFVLYRVGANFFYESFILHQPLLSSDFYIPAGLFLILWSGLLVILLTRRLRRGLRGSVETLVNNLVNRNLEKGLFPQLEQSILQTRRWANDARQLQTEVSQLRDEIATSPHFGAKNNANVP</sequence>
<evidence type="ECO:0000256" key="2">
    <source>
        <dbReference type="SAM" id="Phobius"/>
    </source>
</evidence>
<dbReference type="GO" id="GO:0005525">
    <property type="term" value="F:GTP binding"/>
    <property type="evidence" value="ECO:0007669"/>
    <property type="project" value="InterPro"/>
</dbReference>
<reference evidence="4 5" key="1">
    <citation type="submission" date="2019-02" db="EMBL/GenBank/DDBJ databases">
        <title>Deep-cultivation of Planctomycetes and their phenomic and genomic characterization uncovers novel biology.</title>
        <authorList>
            <person name="Wiegand S."/>
            <person name="Jogler M."/>
            <person name="Boedeker C."/>
            <person name="Pinto D."/>
            <person name="Vollmers J."/>
            <person name="Rivas-Marin E."/>
            <person name="Kohn T."/>
            <person name="Peeters S.H."/>
            <person name="Heuer A."/>
            <person name="Rast P."/>
            <person name="Oberbeckmann S."/>
            <person name="Bunk B."/>
            <person name="Jeske O."/>
            <person name="Meyerdierks A."/>
            <person name="Storesund J.E."/>
            <person name="Kallscheuer N."/>
            <person name="Luecker S."/>
            <person name="Lage O.M."/>
            <person name="Pohl T."/>
            <person name="Merkel B.J."/>
            <person name="Hornburger P."/>
            <person name="Mueller R.-W."/>
            <person name="Bruemmer F."/>
            <person name="Labrenz M."/>
            <person name="Spormann A.M."/>
            <person name="Op den Camp H."/>
            <person name="Overmann J."/>
            <person name="Amann R."/>
            <person name="Jetten M.S.M."/>
            <person name="Mascher T."/>
            <person name="Medema M.H."/>
            <person name="Devos D.P."/>
            <person name="Kaster A.-K."/>
            <person name="Ovreas L."/>
            <person name="Rohde M."/>
            <person name="Galperin M.Y."/>
            <person name="Jogler C."/>
        </authorList>
    </citation>
    <scope>NUCLEOTIDE SEQUENCE [LARGE SCALE GENOMIC DNA]</scope>
    <source>
        <strain evidence="4 5">Mal48</strain>
    </source>
</reference>
<dbReference type="Proteomes" id="UP000315724">
    <property type="component" value="Chromosome"/>
</dbReference>
<evidence type="ECO:0000313" key="5">
    <source>
        <dbReference type="Proteomes" id="UP000315724"/>
    </source>
</evidence>
<evidence type="ECO:0000313" key="4">
    <source>
        <dbReference type="EMBL" id="QDT34516.1"/>
    </source>
</evidence>
<dbReference type="Gene3D" id="3.40.50.300">
    <property type="entry name" value="P-loop containing nucleotide triphosphate hydrolases"/>
    <property type="match status" value="1"/>
</dbReference>
<keyword evidence="2" id="KW-1133">Transmembrane helix</keyword>
<proteinExistence type="predicted"/>
<evidence type="ECO:0000256" key="1">
    <source>
        <dbReference type="SAM" id="Coils"/>
    </source>
</evidence>
<keyword evidence="5" id="KW-1185">Reference proteome</keyword>
<protein>
    <submittedName>
        <fullName evidence="4">Dynamin family protein</fullName>
    </submittedName>
</protein>
<dbReference type="InterPro" id="IPR027417">
    <property type="entry name" value="P-loop_NTPase"/>
</dbReference>
<feature type="coiled-coil region" evidence="1">
    <location>
        <begin position="281"/>
        <end position="312"/>
    </location>
</feature>
<accession>A0A517QSA7</accession>
<dbReference type="AlphaFoldDB" id="A0A517QSA7"/>
<dbReference type="SUPFAM" id="SSF52540">
    <property type="entry name" value="P-loop containing nucleoside triphosphate hydrolases"/>
    <property type="match status" value="1"/>
</dbReference>
<evidence type="ECO:0000259" key="3">
    <source>
        <dbReference type="Pfam" id="PF01926"/>
    </source>
</evidence>
<gene>
    <name evidence="4" type="ORF">Mal48_37780</name>
</gene>
<keyword evidence="1" id="KW-0175">Coiled coil</keyword>
<feature type="transmembrane region" description="Helical" evidence="2">
    <location>
        <begin position="470"/>
        <end position="487"/>
    </location>
</feature>
<dbReference type="KEGG" id="tpol:Mal48_37780"/>
<dbReference type="OrthoDB" id="238366at2"/>
<name>A0A517QSA7_9PLAN</name>
<feature type="transmembrane region" description="Helical" evidence="2">
    <location>
        <begin position="507"/>
        <end position="527"/>
    </location>
</feature>
<dbReference type="CDD" id="cd00882">
    <property type="entry name" value="Ras_like_GTPase"/>
    <property type="match status" value="1"/>
</dbReference>
<dbReference type="EMBL" id="CP036267">
    <property type="protein sequence ID" value="QDT34516.1"/>
    <property type="molecule type" value="Genomic_DNA"/>
</dbReference>
<keyword evidence="2" id="KW-0812">Transmembrane</keyword>
<dbReference type="RefSeq" id="WP_145202574.1">
    <property type="nucleotide sequence ID" value="NZ_CP036267.1"/>
</dbReference>
<dbReference type="Pfam" id="PF01926">
    <property type="entry name" value="MMR_HSR1"/>
    <property type="match status" value="1"/>
</dbReference>
<organism evidence="4 5">
    <name type="scientific">Thalassoglobus polymorphus</name>
    <dbReference type="NCBI Taxonomy" id="2527994"/>
    <lineage>
        <taxon>Bacteria</taxon>
        <taxon>Pseudomonadati</taxon>
        <taxon>Planctomycetota</taxon>
        <taxon>Planctomycetia</taxon>
        <taxon>Planctomycetales</taxon>
        <taxon>Planctomycetaceae</taxon>
        <taxon>Thalassoglobus</taxon>
    </lineage>
</organism>
<feature type="domain" description="G" evidence="3">
    <location>
        <begin position="62"/>
        <end position="174"/>
    </location>
</feature>